<dbReference type="PANTHER" id="PTHR10696">
    <property type="entry name" value="GAMMA-BUTYROBETAINE HYDROXYLASE-RELATED"/>
    <property type="match status" value="1"/>
</dbReference>
<keyword evidence="3" id="KW-0408">Iron</keyword>
<evidence type="ECO:0000313" key="7">
    <source>
        <dbReference type="EMBL" id="WSB68494.1"/>
    </source>
</evidence>
<dbReference type="InterPro" id="IPR050411">
    <property type="entry name" value="AlphaKG_dependent_hydroxylases"/>
</dbReference>
<dbReference type="EMBL" id="CP109106">
    <property type="protein sequence ID" value="WSB68494.1"/>
    <property type="molecule type" value="Genomic_DNA"/>
</dbReference>
<feature type="domain" description="TauD/TfdA-like" evidence="6">
    <location>
        <begin position="42"/>
        <end position="318"/>
    </location>
</feature>
<evidence type="ECO:0000256" key="5">
    <source>
        <dbReference type="SAM" id="MobiDB-lite"/>
    </source>
</evidence>
<protein>
    <submittedName>
        <fullName evidence="7">TauD/TfdA family dioxygenase</fullName>
    </submittedName>
</protein>
<evidence type="ECO:0000313" key="8">
    <source>
        <dbReference type="Proteomes" id="UP001344251"/>
    </source>
</evidence>
<evidence type="ECO:0000256" key="3">
    <source>
        <dbReference type="ARBA" id="ARBA00023004"/>
    </source>
</evidence>
<dbReference type="GO" id="GO:0051213">
    <property type="term" value="F:dioxygenase activity"/>
    <property type="evidence" value="ECO:0007669"/>
    <property type="project" value="UniProtKB-KW"/>
</dbReference>
<keyword evidence="8" id="KW-1185">Reference proteome</keyword>
<accession>A0ABZ1FEM6</accession>
<dbReference type="Pfam" id="PF02668">
    <property type="entry name" value="TauD"/>
    <property type="match status" value="1"/>
</dbReference>
<dbReference type="PANTHER" id="PTHR10696:SF56">
    <property type="entry name" value="TAUD_TFDA-LIKE DOMAIN-CONTAINING PROTEIN"/>
    <property type="match status" value="1"/>
</dbReference>
<reference evidence="7 8" key="1">
    <citation type="submission" date="2022-10" db="EMBL/GenBank/DDBJ databases">
        <title>The complete genomes of actinobacterial strains from the NBC collection.</title>
        <authorList>
            <person name="Joergensen T.S."/>
            <person name="Alvarez Arevalo M."/>
            <person name="Sterndorff E.B."/>
            <person name="Faurdal D."/>
            <person name="Vuksanovic O."/>
            <person name="Mourched A.-S."/>
            <person name="Charusanti P."/>
            <person name="Shaw S."/>
            <person name="Blin K."/>
            <person name="Weber T."/>
        </authorList>
    </citation>
    <scope>NUCLEOTIDE SEQUENCE [LARGE SCALE GENOMIC DNA]</scope>
    <source>
        <strain evidence="7 8">NBC 01774</strain>
    </source>
</reference>
<feature type="compositionally biased region" description="Low complexity" evidence="5">
    <location>
        <begin position="13"/>
        <end position="26"/>
    </location>
</feature>
<feature type="region of interest" description="Disordered" evidence="5">
    <location>
        <begin position="1"/>
        <end position="38"/>
    </location>
</feature>
<name>A0ABZ1FEM6_9ACTN</name>
<dbReference type="InterPro" id="IPR003819">
    <property type="entry name" value="TauD/TfdA-like"/>
</dbReference>
<sequence length="334" mass="36002">MSSPTVHASPVTAADGGPAPHPAGLPVLRATPGDGTAAGWAQDHRSAVHDLVAEHGAVLLRGLGVGSPDEVAAIAAALGVARMTERERFAPRYAHADGVYSSSEWPADEPMCMHHELSYATEVPGLLLFGCLTAPAEGGRTAVADSQQVLQALPADLVAPFARDGWLLTRMYHDIGVSWTEVFGTDDRAEVDAYCARAGLEHEWLPDGRLRTRQHRSAVVDHPRTGLPVWFNQVAFLNERTLDPMIRDYLVDVYGPEGLPFNTAYGDGTPLTGETVETINAAYRDATVGEPWQDGDVLLVDNLRMAHSREPYQGARDIVVIFGNPVRLAGHVRP</sequence>
<gene>
    <name evidence="7" type="ORF">OG863_11290</name>
</gene>
<organism evidence="7 8">
    <name type="scientific">Streptomyces decoyicus</name>
    <dbReference type="NCBI Taxonomy" id="249567"/>
    <lineage>
        <taxon>Bacteria</taxon>
        <taxon>Bacillati</taxon>
        <taxon>Actinomycetota</taxon>
        <taxon>Actinomycetes</taxon>
        <taxon>Kitasatosporales</taxon>
        <taxon>Streptomycetaceae</taxon>
        <taxon>Streptomyces</taxon>
    </lineage>
</organism>
<keyword evidence="2" id="KW-0560">Oxidoreductase</keyword>
<dbReference type="Gene3D" id="3.60.130.10">
    <property type="entry name" value="Clavaminate synthase-like"/>
    <property type="match status" value="1"/>
</dbReference>
<keyword evidence="4" id="KW-0045">Antibiotic biosynthesis</keyword>
<proteinExistence type="predicted"/>
<keyword evidence="7" id="KW-0223">Dioxygenase</keyword>
<dbReference type="RefSeq" id="WP_326617980.1">
    <property type="nucleotide sequence ID" value="NZ_CP109106.1"/>
</dbReference>
<evidence type="ECO:0000256" key="2">
    <source>
        <dbReference type="ARBA" id="ARBA00023002"/>
    </source>
</evidence>
<dbReference type="Proteomes" id="UP001344251">
    <property type="component" value="Chromosome"/>
</dbReference>
<comment type="cofactor">
    <cofactor evidence="1">
        <name>Fe(2+)</name>
        <dbReference type="ChEBI" id="CHEBI:29033"/>
    </cofactor>
</comment>
<evidence type="ECO:0000259" key="6">
    <source>
        <dbReference type="Pfam" id="PF02668"/>
    </source>
</evidence>
<dbReference type="InterPro" id="IPR042098">
    <property type="entry name" value="TauD-like_sf"/>
</dbReference>
<dbReference type="SUPFAM" id="SSF51197">
    <property type="entry name" value="Clavaminate synthase-like"/>
    <property type="match status" value="1"/>
</dbReference>
<evidence type="ECO:0000256" key="4">
    <source>
        <dbReference type="ARBA" id="ARBA00023194"/>
    </source>
</evidence>
<evidence type="ECO:0000256" key="1">
    <source>
        <dbReference type="ARBA" id="ARBA00001954"/>
    </source>
</evidence>